<evidence type="ECO:0000256" key="1">
    <source>
        <dbReference type="SAM" id="MobiDB-lite"/>
    </source>
</evidence>
<evidence type="ECO:0000313" key="2">
    <source>
        <dbReference type="EnsemblMetazoa" id="AALFPA23_020004.P29455"/>
    </source>
</evidence>
<dbReference type="Proteomes" id="UP000069940">
    <property type="component" value="Unassembled WGS sequence"/>
</dbReference>
<accession>A0ABM1ZMT7</accession>
<feature type="region of interest" description="Disordered" evidence="1">
    <location>
        <begin position="289"/>
        <end position="328"/>
    </location>
</feature>
<organism evidence="2 3">
    <name type="scientific">Aedes albopictus</name>
    <name type="common">Asian tiger mosquito</name>
    <name type="synonym">Stegomyia albopicta</name>
    <dbReference type="NCBI Taxonomy" id="7160"/>
    <lineage>
        <taxon>Eukaryota</taxon>
        <taxon>Metazoa</taxon>
        <taxon>Ecdysozoa</taxon>
        <taxon>Arthropoda</taxon>
        <taxon>Hexapoda</taxon>
        <taxon>Insecta</taxon>
        <taxon>Pterygota</taxon>
        <taxon>Neoptera</taxon>
        <taxon>Endopterygota</taxon>
        <taxon>Diptera</taxon>
        <taxon>Nematocera</taxon>
        <taxon>Culicoidea</taxon>
        <taxon>Culicidae</taxon>
        <taxon>Culicinae</taxon>
        <taxon>Aedini</taxon>
        <taxon>Aedes</taxon>
        <taxon>Stegomyia</taxon>
    </lineage>
</organism>
<feature type="region of interest" description="Disordered" evidence="1">
    <location>
        <begin position="230"/>
        <end position="277"/>
    </location>
</feature>
<reference evidence="3" key="1">
    <citation type="journal article" date="2015" name="Proc. Natl. Acad. Sci. U.S.A.">
        <title>Genome sequence of the Asian Tiger mosquito, Aedes albopictus, reveals insights into its biology, genetics, and evolution.</title>
        <authorList>
            <person name="Chen X.G."/>
            <person name="Jiang X."/>
            <person name="Gu J."/>
            <person name="Xu M."/>
            <person name="Wu Y."/>
            <person name="Deng Y."/>
            <person name="Zhang C."/>
            <person name="Bonizzoni M."/>
            <person name="Dermauw W."/>
            <person name="Vontas J."/>
            <person name="Armbruster P."/>
            <person name="Huang X."/>
            <person name="Yang Y."/>
            <person name="Zhang H."/>
            <person name="He W."/>
            <person name="Peng H."/>
            <person name="Liu Y."/>
            <person name="Wu K."/>
            <person name="Chen J."/>
            <person name="Lirakis M."/>
            <person name="Topalis P."/>
            <person name="Van Leeuwen T."/>
            <person name="Hall A.B."/>
            <person name="Jiang X."/>
            <person name="Thorpe C."/>
            <person name="Mueller R.L."/>
            <person name="Sun C."/>
            <person name="Waterhouse R.M."/>
            <person name="Yan G."/>
            <person name="Tu Z.J."/>
            <person name="Fang X."/>
            <person name="James A.A."/>
        </authorList>
    </citation>
    <scope>NUCLEOTIDE SEQUENCE [LARGE SCALE GENOMIC DNA]</scope>
    <source>
        <strain evidence="3">Foshan</strain>
    </source>
</reference>
<proteinExistence type="predicted"/>
<sequence>MFLKRTTMKKVSDTIENDKVLEALFHNRGMAHRNVDRIRTNLKQADADNDQLTPARVRVYQRSVQKSYDEFTRLHHQIIALSSPTQREEQDDYYFGFLDLYEEVSIFLESWMERFASIPHVQPSPTMNQQPKIIQSPLQRALPTLEVRYEHSEKFEDVVDMISERDHTNLCQLEKSSTDHTTGLNEVNTITDCNYARACKQPNERSTINRGLSLNDKNRMPCESTIMKAELPMSSETIDSPEERVSELKTCQSSGENIQPKHRPPTKPNPPKHPVPNLTVSYRIETIQPPEDSSEMNHPENQPSQVPDPAPDSAPSPVPACTPSQPSVSVPACTPVGVPIPVPLCQPTSDDASINAAHSRIPARSTIQVFQFTDIVNVLDQTPLHPCRDHYDCGSVSIPLTGIGTATSTISQTCTVPVRSRSNNLASSLVLPKPAGLFPSSTVVDSSNISSGFHLNYMKLSEQFPLLRDSHCDWLVGETYRESPNTESDLQSFPSCVYLAEVLYKYQESKHVAAKLVPTTTVERSDQYSLSTYPRIEPVVRVDPLLLIDYVDHLPEFQSLLNDFSMLTVCHHILFDDTIPPSDIPDMPVRFDIRMSVPNNLCSQSREANVTDCPYPKIKSLKKSERIVTNDSRKILDLRVKNNRKVSIPAIDRIRHDQLPYNAKLCRILLDKNM</sequence>
<evidence type="ECO:0000313" key="3">
    <source>
        <dbReference type="Proteomes" id="UP000069940"/>
    </source>
</evidence>
<dbReference type="RefSeq" id="XP_062702744.1">
    <property type="nucleotide sequence ID" value="XM_062846760.1"/>
</dbReference>
<protein>
    <submittedName>
        <fullName evidence="2">Uncharacterized protein</fullName>
    </submittedName>
</protein>
<reference evidence="2" key="2">
    <citation type="submission" date="2025-05" db="UniProtKB">
        <authorList>
            <consortium name="EnsemblMetazoa"/>
        </authorList>
    </citation>
    <scope>IDENTIFICATION</scope>
    <source>
        <strain evidence="2">Foshan</strain>
    </source>
</reference>
<name>A0ABM1ZMT7_AEDAL</name>
<feature type="compositionally biased region" description="Pro residues" evidence="1">
    <location>
        <begin position="306"/>
        <end position="320"/>
    </location>
</feature>
<dbReference type="EnsemblMetazoa" id="AALFPA23_020004.R29455">
    <property type="protein sequence ID" value="AALFPA23_020004.P29455"/>
    <property type="gene ID" value="AALFPA23_020004"/>
</dbReference>
<dbReference type="GeneID" id="134285623"/>
<keyword evidence="3" id="KW-1185">Reference proteome</keyword>